<accession>A0A6C0D8Y0</accession>
<proteinExistence type="predicted"/>
<evidence type="ECO:0000313" key="1">
    <source>
        <dbReference type="EMBL" id="QHT13258.1"/>
    </source>
</evidence>
<sequence>MSLKVEIPKKKPNHFIVYKQDNTFEEVKYLTQNELAEGWEQVVPHYGEKKLINHFSLTLAYLPEKFWSKLRKDSKSSDDSYKIIKDGITRYTIIETNQDDTMKKLYIEIRKIIPDVVVLQECVDELDQSQHSSWLVIRAKHYLKYGVRLDIA</sequence>
<dbReference type="AlphaFoldDB" id="A0A6C0D8Y0"/>
<organism evidence="1">
    <name type="scientific">viral metagenome</name>
    <dbReference type="NCBI Taxonomy" id="1070528"/>
    <lineage>
        <taxon>unclassified sequences</taxon>
        <taxon>metagenomes</taxon>
        <taxon>organismal metagenomes</taxon>
    </lineage>
</organism>
<dbReference type="EMBL" id="MN739564">
    <property type="protein sequence ID" value="QHT13258.1"/>
    <property type="molecule type" value="Genomic_DNA"/>
</dbReference>
<protein>
    <submittedName>
        <fullName evidence="1">Uncharacterized protein</fullName>
    </submittedName>
</protein>
<name>A0A6C0D8Y0_9ZZZZ</name>
<reference evidence="1" key="1">
    <citation type="journal article" date="2020" name="Nature">
        <title>Giant virus diversity and host interactions through global metagenomics.</title>
        <authorList>
            <person name="Schulz F."/>
            <person name="Roux S."/>
            <person name="Paez-Espino D."/>
            <person name="Jungbluth S."/>
            <person name="Walsh D.A."/>
            <person name="Denef V.J."/>
            <person name="McMahon K.D."/>
            <person name="Konstantinidis K.T."/>
            <person name="Eloe-Fadrosh E.A."/>
            <person name="Kyrpides N.C."/>
            <person name="Woyke T."/>
        </authorList>
    </citation>
    <scope>NUCLEOTIDE SEQUENCE</scope>
    <source>
        <strain evidence="1">GVMAG-M-3300023174-131</strain>
    </source>
</reference>